<dbReference type="Proteomes" id="UP000322940">
    <property type="component" value="Unassembled WGS sequence"/>
</dbReference>
<gene>
    <name evidence="1" type="primary">hxsD</name>
    <name evidence="1" type="ORF">F2Y10_00185</name>
</gene>
<dbReference type="EMBL" id="VVXH01000001">
    <property type="protein sequence ID" value="KAA2380953.1"/>
    <property type="molecule type" value="Genomic_DNA"/>
</dbReference>
<accession>A0A5B3H4Z8</accession>
<protein>
    <submittedName>
        <fullName evidence="1">His-Xaa-Ser system protein HxsD</fullName>
    </submittedName>
</protein>
<dbReference type="InterPro" id="IPR023974">
    <property type="entry name" value="HxsD"/>
</dbReference>
<organism evidence="1 2">
    <name type="scientific">Alistipes onderdonkii</name>
    <dbReference type="NCBI Taxonomy" id="328813"/>
    <lineage>
        <taxon>Bacteria</taxon>
        <taxon>Pseudomonadati</taxon>
        <taxon>Bacteroidota</taxon>
        <taxon>Bacteroidia</taxon>
        <taxon>Bacteroidales</taxon>
        <taxon>Rikenellaceae</taxon>
        <taxon>Alistipes</taxon>
    </lineage>
</organism>
<comment type="caution">
    <text evidence="1">The sequence shown here is derived from an EMBL/GenBank/DDBJ whole genome shotgun (WGS) entry which is preliminary data.</text>
</comment>
<reference evidence="1 2" key="1">
    <citation type="journal article" date="2019" name="Nat. Med.">
        <title>A library of human gut bacterial isolates paired with longitudinal multiomics data enables mechanistic microbiome research.</title>
        <authorList>
            <person name="Poyet M."/>
            <person name="Groussin M."/>
            <person name="Gibbons S.M."/>
            <person name="Avila-Pacheco J."/>
            <person name="Jiang X."/>
            <person name="Kearney S.M."/>
            <person name="Perrotta A.R."/>
            <person name="Berdy B."/>
            <person name="Zhao S."/>
            <person name="Lieberman T.D."/>
            <person name="Swanson P.K."/>
            <person name="Smith M."/>
            <person name="Roesemann S."/>
            <person name="Alexander J.E."/>
            <person name="Rich S.A."/>
            <person name="Livny J."/>
            <person name="Vlamakis H."/>
            <person name="Clish C."/>
            <person name="Bullock K."/>
            <person name="Deik A."/>
            <person name="Scott J."/>
            <person name="Pierce K.A."/>
            <person name="Xavier R.J."/>
            <person name="Alm E.J."/>
        </authorList>
    </citation>
    <scope>NUCLEOTIDE SEQUENCE [LARGE SCALE GENOMIC DNA]</scope>
    <source>
        <strain evidence="1 2">BIOML-A266</strain>
    </source>
</reference>
<proteinExistence type="predicted"/>
<dbReference type="RefSeq" id="WP_130065465.1">
    <property type="nucleotide sequence ID" value="NZ_JAHOOA010000013.1"/>
</dbReference>
<sequence length="114" mass="13150">MTDIELNPQGEVVLNVDKSIYNESIIDKVLYWWAGDYIITRRNTPGTTVQTIIISASNPITQEAFHKIRKKLSADFVDYKNRAIIASETRDLRNILYAKAFANSDDFVEFEFKD</sequence>
<dbReference type="NCBIfam" id="TIGR03976">
    <property type="entry name" value="chp_LLNDYxLRE"/>
    <property type="match status" value="1"/>
</dbReference>
<name>A0A5B3H4Z8_9BACT</name>
<evidence type="ECO:0000313" key="2">
    <source>
        <dbReference type="Proteomes" id="UP000322940"/>
    </source>
</evidence>
<evidence type="ECO:0000313" key="1">
    <source>
        <dbReference type="EMBL" id="KAA2380953.1"/>
    </source>
</evidence>
<dbReference type="AlphaFoldDB" id="A0A5B3H4Z8"/>